<dbReference type="Gene3D" id="3.30.540.10">
    <property type="entry name" value="Fructose-1,6-Bisphosphatase, subunit A, domain 1"/>
    <property type="match status" value="1"/>
</dbReference>
<proteinExistence type="predicted"/>
<dbReference type="CDD" id="cd01637">
    <property type="entry name" value="IMPase_like"/>
    <property type="match status" value="1"/>
</dbReference>
<dbReference type="GO" id="GO:0007165">
    <property type="term" value="P:signal transduction"/>
    <property type="evidence" value="ECO:0007669"/>
    <property type="project" value="TreeGrafter"/>
</dbReference>
<evidence type="ECO:0000256" key="4">
    <source>
        <dbReference type="ARBA" id="ARBA00022842"/>
    </source>
</evidence>
<evidence type="ECO:0000313" key="6">
    <source>
        <dbReference type="EMBL" id="MDK7188002.1"/>
    </source>
</evidence>
<feature type="binding site" evidence="5">
    <location>
        <position position="67"/>
    </location>
    <ligand>
        <name>Mg(2+)</name>
        <dbReference type="ChEBI" id="CHEBI:18420"/>
        <label>1</label>
        <note>catalytic</note>
    </ligand>
</feature>
<accession>A0AAJ1Q5E8</accession>
<organism evidence="6 7">
    <name type="scientific">Facklamia hominis</name>
    <dbReference type="NCBI Taxonomy" id="178214"/>
    <lineage>
        <taxon>Bacteria</taxon>
        <taxon>Bacillati</taxon>
        <taxon>Bacillota</taxon>
        <taxon>Bacilli</taxon>
        <taxon>Lactobacillales</taxon>
        <taxon>Aerococcaceae</taxon>
        <taxon>Facklamia</taxon>
    </lineage>
</organism>
<dbReference type="PROSITE" id="PS00629">
    <property type="entry name" value="IMP_1"/>
    <property type="match status" value="1"/>
</dbReference>
<evidence type="ECO:0000313" key="7">
    <source>
        <dbReference type="Proteomes" id="UP001229251"/>
    </source>
</evidence>
<gene>
    <name evidence="6" type="ORF">QP433_08405</name>
</gene>
<comment type="cofactor">
    <cofactor evidence="1 5">
        <name>Mg(2+)</name>
        <dbReference type="ChEBI" id="CHEBI:18420"/>
    </cofactor>
</comment>
<dbReference type="GO" id="GO:0046872">
    <property type="term" value="F:metal ion binding"/>
    <property type="evidence" value="ECO:0007669"/>
    <property type="project" value="UniProtKB-KW"/>
</dbReference>
<dbReference type="AlphaFoldDB" id="A0AAJ1Q5E8"/>
<dbReference type="InterPro" id="IPR000760">
    <property type="entry name" value="Inositol_monophosphatase-like"/>
</dbReference>
<reference evidence="6" key="1">
    <citation type="submission" date="2023-05" db="EMBL/GenBank/DDBJ databases">
        <title>Cataloging the Phylogenetic Diversity of Human Bladder Bacteria.</title>
        <authorList>
            <person name="Du J."/>
        </authorList>
    </citation>
    <scope>NUCLEOTIDE SEQUENCE</scope>
    <source>
        <strain evidence="6">UMB1231</strain>
    </source>
</reference>
<dbReference type="PANTHER" id="PTHR20854">
    <property type="entry name" value="INOSITOL MONOPHOSPHATASE"/>
    <property type="match status" value="1"/>
</dbReference>
<evidence type="ECO:0000256" key="5">
    <source>
        <dbReference type="PIRSR" id="PIRSR600760-2"/>
    </source>
</evidence>
<feature type="binding site" evidence="5">
    <location>
        <position position="88"/>
    </location>
    <ligand>
        <name>Mg(2+)</name>
        <dbReference type="ChEBI" id="CHEBI:18420"/>
        <label>1</label>
        <note>catalytic</note>
    </ligand>
</feature>
<dbReference type="Gene3D" id="3.40.190.80">
    <property type="match status" value="1"/>
</dbReference>
<dbReference type="PANTHER" id="PTHR20854:SF4">
    <property type="entry name" value="INOSITOL-1-MONOPHOSPHATASE-RELATED"/>
    <property type="match status" value="1"/>
</dbReference>
<dbReference type="InterPro" id="IPR020583">
    <property type="entry name" value="Inositol_monoP_metal-BS"/>
</dbReference>
<protein>
    <submittedName>
        <fullName evidence="6">Inositol monophosphatase family protein</fullName>
    </submittedName>
</protein>
<keyword evidence="4 5" id="KW-0460">Magnesium</keyword>
<dbReference type="SUPFAM" id="SSF56655">
    <property type="entry name" value="Carbohydrate phosphatase"/>
    <property type="match status" value="1"/>
</dbReference>
<sequence length="255" mass="28345">MNNELHQKVLTWLKTAGNSLLASLESDLEVEEKTSASDLVTRMDKEVEAYFFREIKAAYPNHQVIGEEGITEEVKSTQGTLWIIDPIDGTLNYVKQHRCFAIMLGLYHDGQPIAGYIYDVAQGEIYHAWVGQGVYLNGQALTPLLINSLSESLIIGNLVSFMTNWSNSQAVFEKALGLRYYGCSAYGIMAVIRGEAGLYLSRELKPWDFAAGLAIMTAMGYPVSRPDGRSLNILEASPVIFAHPNIYQEALQLMN</sequence>
<feature type="binding site" evidence="5">
    <location>
        <position position="85"/>
    </location>
    <ligand>
        <name>Mg(2+)</name>
        <dbReference type="ChEBI" id="CHEBI:18420"/>
        <label>1</label>
        <note>catalytic</note>
    </ligand>
</feature>
<name>A0AAJ1Q5E8_9LACT</name>
<evidence type="ECO:0000256" key="1">
    <source>
        <dbReference type="ARBA" id="ARBA00001946"/>
    </source>
</evidence>
<dbReference type="RefSeq" id="WP_070608380.1">
    <property type="nucleotide sequence ID" value="NZ_JASOOE010000020.1"/>
</dbReference>
<evidence type="ECO:0000256" key="2">
    <source>
        <dbReference type="ARBA" id="ARBA00022723"/>
    </source>
</evidence>
<dbReference type="PRINTS" id="PR00377">
    <property type="entry name" value="IMPHPHTASES"/>
</dbReference>
<dbReference type="GO" id="GO:0008934">
    <property type="term" value="F:inositol monophosphate 1-phosphatase activity"/>
    <property type="evidence" value="ECO:0007669"/>
    <property type="project" value="TreeGrafter"/>
</dbReference>
<keyword evidence="3" id="KW-0378">Hydrolase</keyword>
<feature type="binding site" evidence="5">
    <location>
        <position position="87"/>
    </location>
    <ligand>
        <name>Mg(2+)</name>
        <dbReference type="ChEBI" id="CHEBI:18420"/>
        <label>1</label>
        <note>catalytic</note>
    </ligand>
</feature>
<dbReference type="Pfam" id="PF00459">
    <property type="entry name" value="Inositol_P"/>
    <property type="match status" value="1"/>
</dbReference>
<feature type="binding site" evidence="5">
    <location>
        <position position="208"/>
    </location>
    <ligand>
        <name>Mg(2+)</name>
        <dbReference type="ChEBI" id="CHEBI:18420"/>
        <label>1</label>
        <note>catalytic</note>
    </ligand>
</feature>
<dbReference type="Proteomes" id="UP001229251">
    <property type="component" value="Unassembled WGS sequence"/>
</dbReference>
<dbReference type="FunFam" id="3.30.540.10:FF:000003">
    <property type="entry name" value="Inositol-1-monophosphatase"/>
    <property type="match status" value="1"/>
</dbReference>
<dbReference type="GO" id="GO:0006020">
    <property type="term" value="P:inositol metabolic process"/>
    <property type="evidence" value="ECO:0007669"/>
    <property type="project" value="TreeGrafter"/>
</dbReference>
<comment type="caution">
    <text evidence="6">The sequence shown here is derived from an EMBL/GenBank/DDBJ whole genome shotgun (WGS) entry which is preliminary data.</text>
</comment>
<keyword evidence="2 5" id="KW-0479">Metal-binding</keyword>
<dbReference type="EMBL" id="JASOOE010000020">
    <property type="protein sequence ID" value="MDK7188002.1"/>
    <property type="molecule type" value="Genomic_DNA"/>
</dbReference>
<evidence type="ECO:0000256" key="3">
    <source>
        <dbReference type="ARBA" id="ARBA00022801"/>
    </source>
</evidence>